<gene>
    <name evidence="5" type="ORF">JRV97_08650</name>
</gene>
<feature type="compositionally biased region" description="Basic and acidic residues" evidence="3">
    <location>
        <begin position="289"/>
        <end position="301"/>
    </location>
</feature>
<evidence type="ECO:0000256" key="4">
    <source>
        <dbReference type="SAM" id="Phobius"/>
    </source>
</evidence>
<keyword evidence="2" id="KW-0175">Coiled coil</keyword>
<evidence type="ECO:0000256" key="2">
    <source>
        <dbReference type="SAM" id="Coils"/>
    </source>
</evidence>
<evidence type="ECO:0000256" key="1">
    <source>
        <dbReference type="PROSITE-ProRule" id="PRU00339"/>
    </source>
</evidence>
<feature type="coiled-coil region" evidence="2">
    <location>
        <begin position="201"/>
        <end position="228"/>
    </location>
</feature>
<evidence type="ECO:0000313" key="6">
    <source>
        <dbReference type="Proteomes" id="UP001232493"/>
    </source>
</evidence>
<keyword evidence="4" id="KW-0472">Membrane</keyword>
<dbReference type="Gene3D" id="1.25.40.10">
    <property type="entry name" value="Tetratricopeptide repeat domain"/>
    <property type="match status" value="1"/>
</dbReference>
<keyword evidence="4" id="KW-0812">Transmembrane</keyword>
<keyword evidence="6" id="KW-1185">Reference proteome</keyword>
<evidence type="ECO:0000256" key="3">
    <source>
        <dbReference type="SAM" id="MobiDB-lite"/>
    </source>
</evidence>
<dbReference type="RefSeq" id="WP_280998090.1">
    <property type="nucleotide sequence ID" value="NZ_CP069362.1"/>
</dbReference>
<keyword evidence="4" id="KW-1133">Transmembrane helix</keyword>
<organism evidence="5 6">
    <name type="scientific">Marinitoga aeolica</name>
    <dbReference type="NCBI Taxonomy" id="2809031"/>
    <lineage>
        <taxon>Bacteria</taxon>
        <taxon>Thermotogati</taxon>
        <taxon>Thermotogota</taxon>
        <taxon>Thermotogae</taxon>
        <taxon>Petrotogales</taxon>
        <taxon>Petrotogaceae</taxon>
        <taxon>Marinitoga</taxon>
    </lineage>
</organism>
<evidence type="ECO:0000313" key="5">
    <source>
        <dbReference type="EMBL" id="WGS64437.1"/>
    </source>
</evidence>
<feature type="region of interest" description="Disordered" evidence="3">
    <location>
        <begin position="287"/>
        <end position="307"/>
    </location>
</feature>
<feature type="transmembrane region" description="Helical" evidence="4">
    <location>
        <begin position="142"/>
        <end position="167"/>
    </location>
</feature>
<dbReference type="PROSITE" id="PS50005">
    <property type="entry name" value="TPR"/>
    <property type="match status" value="1"/>
</dbReference>
<keyword evidence="1" id="KW-0802">TPR repeat</keyword>
<dbReference type="EMBL" id="CP069362">
    <property type="protein sequence ID" value="WGS64437.1"/>
    <property type="molecule type" value="Genomic_DNA"/>
</dbReference>
<reference evidence="5 6" key="1">
    <citation type="submission" date="2021-02" db="EMBL/GenBank/DDBJ databases">
        <title>Characterization of Marinitoga sp. nov. str. BP5-C20A.</title>
        <authorList>
            <person name="Erauso G."/>
            <person name="Postec A."/>
        </authorList>
    </citation>
    <scope>NUCLEOTIDE SEQUENCE [LARGE SCALE GENOMIC DNA]</scope>
    <source>
        <strain evidence="5 6">BP5-C20A</strain>
    </source>
</reference>
<proteinExistence type="predicted"/>
<dbReference type="Proteomes" id="UP001232493">
    <property type="component" value="Chromosome"/>
</dbReference>
<name>A0ABY8PP85_9BACT</name>
<dbReference type="Pfam" id="PF13181">
    <property type="entry name" value="TPR_8"/>
    <property type="match status" value="2"/>
</dbReference>
<dbReference type="SUPFAM" id="SSF48452">
    <property type="entry name" value="TPR-like"/>
    <property type="match status" value="1"/>
</dbReference>
<sequence length="404" mass="46902">MDSSLLKKIFLILFLLSILSLYSQTFLDKAEVYYFNGKSAFQTGEYKSAERFFEEALKLSAEIEIKYPDIRYMLGWTKFYLKKYKEAKNYLKDYASDPKVALALKSIEEGNIQENLHFESLKIKSSLPATEATTNNNLKIGWFYYILVSFVIFFVVAVMAFLIYFFILKKYSFGKKVTEVKTIEEPLELEEVEEEASIPVEEILEVKIDELEELWNEYEKMKKKMDIDESEPIEPINVPNNQSVETVETNLEELDVNSLLEESLPEENKDINIDIEDVLEEENVIPENTEEHSEIETKNANESEIEEEIKNENDNIESFIENEKMDNLDNIETIKPNIDVITKYNKIMSEPEGAIIVSNVKGLESLEKIDEEVAKKGGIFSKADLHAIFKEIFADKNRDHLMIE</sequence>
<feature type="repeat" description="TPR" evidence="1">
    <location>
        <begin position="30"/>
        <end position="63"/>
    </location>
</feature>
<evidence type="ECO:0008006" key="7">
    <source>
        <dbReference type="Google" id="ProtNLM"/>
    </source>
</evidence>
<accession>A0ABY8PP85</accession>
<dbReference type="InterPro" id="IPR011990">
    <property type="entry name" value="TPR-like_helical_dom_sf"/>
</dbReference>
<protein>
    <recommendedName>
        <fullName evidence="7">Tetratricopeptide repeat protein</fullName>
    </recommendedName>
</protein>
<dbReference type="InterPro" id="IPR019734">
    <property type="entry name" value="TPR_rpt"/>
</dbReference>